<keyword evidence="3" id="KW-0238">DNA-binding</keyword>
<comment type="caution">
    <text evidence="6">The sequence shown here is derived from an EMBL/GenBank/DDBJ whole genome shotgun (WGS) entry which is preliminary data.</text>
</comment>
<dbReference type="PANTHER" id="PTHR30537">
    <property type="entry name" value="HTH-TYPE TRANSCRIPTIONAL REGULATOR"/>
    <property type="match status" value="1"/>
</dbReference>
<evidence type="ECO:0000256" key="4">
    <source>
        <dbReference type="ARBA" id="ARBA00023163"/>
    </source>
</evidence>
<keyword evidence="2" id="KW-0805">Transcription regulation</keyword>
<dbReference type="Gene3D" id="3.40.190.10">
    <property type="entry name" value="Periplasmic binding protein-like II"/>
    <property type="match status" value="2"/>
</dbReference>
<comment type="similarity">
    <text evidence="1">Belongs to the LysR transcriptional regulatory family.</text>
</comment>
<keyword evidence="7" id="KW-1185">Reference proteome</keyword>
<dbReference type="Pfam" id="PF00126">
    <property type="entry name" value="HTH_1"/>
    <property type="match status" value="1"/>
</dbReference>
<dbReference type="InterPro" id="IPR036388">
    <property type="entry name" value="WH-like_DNA-bd_sf"/>
</dbReference>
<feature type="domain" description="HTH lysR-type" evidence="5">
    <location>
        <begin position="5"/>
        <end position="62"/>
    </location>
</feature>
<sequence length="327" mass="36016">MAALPPLRALQVFETVGHYGSISRAAQHLGISVGAVSQHMKLLENALDATLTVKDGQRIRLNTIGERLHVRCQTAFEELRAATAEVERTKASTTLYVSSLPSILAKWLAPLMYDWNKSRGGVDIYWDTNLDDSPEREGVDFRISYGEGGGPLENRADLFRDCIVPACPPGFIQGASTVVKPEGLLDYPLIAIESKPKFDEPPSWPDWFEDCGCRIDGPIAISLRCSSSSVAVQAAIDGQGVVLAQYSMIVSDVKAGKLAVPFHHAMELASPYFVSWHDNVLYKPQCQDFHRWIIARGREQQRAIQDLVARNRGSALPPETEVVHHAG</sequence>
<evidence type="ECO:0000256" key="2">
    <source>
        <dbReference type="ARBA" id="ARBA00023015"/>
    </source>
</evidence>
<dbReference type="SUPFAM" id="SSF53850">
    <property type="entry name" value="Periplasmic binding protein-like II"/>
    <property type="match status" value="1"/>
</dbReference>
<reference evidence="7" key="1">
    <citation type="journal article" date="2019" name="Int. J. Syst. Evol. Microbiol.">
        <title>The Global Catalogue of Microorganisms (GCM) 10K type strain sequencing project: providing services to taxonomists for standard genome sequencing and annotation.</title>
        <authorList>
            <consortium name="The Broad Institute Genomics Platform"/>
            <consortium name="The Broad Institute Genome Sequencing Center for Infectious Disease"/>
            <person name="Wu L."/>
            <person name="Ma J."/>
        </authorList>
    </citation>
    <scope>NUCLEOTIDE SEQUENCE [LARGE SCALE GENOMIC DNA]</scope>
    <source>
        <strain evidence="7">NBRC 101365</strain>
    </source>
</reference>
<keyword evidence="4" id="KW-0804">Transcription</keyword>
<dbReference type="PANTHER" id="PTHR30537:SF26">
    <property type="entry name" value="GLYCINE CLEAVAGE SYSTEM TRANSCRIPTIONAL ACTIVATOR"/>
    <property type="match status" value="1"/>
</dbReference>
<gene>
    <name evidence="6" type="ORF">GCM10007874_15220</name>
</gene>
<dbReference type="EMBL" id="BSPC01000014">
    <property type="protein sequence ID" value="GLS18505.1"/>
    <property type="molecule type" value="Genomic_DNA"/>
</dbReference>
<dbReference type="InterPro" id="IPR000847">
    <property type="entry name" value="LysR_HTH_N"/>
</dbReference>
<evidence type="ECO:0000259" key="5">
    <source>
        <dbReference type="PROSITE" id="PS50931"/>
    </source>
</evidence>
<evidence type="ECO:0000313" key="6">
    <source>
        <dbReference type="EMBL" id="GLS18505.1"/>
    </source>
</evidence>
<dbReference type="InterPro" id="IPR058163">
    <property type="entry name" value="LysR-type_TF_proteobact-type"/>
</dbReference>
<evidence type="ECO:0000313" key="7">
    <source>
        <dbReference type="Proteomes" id="UP001156882"/>
    </source>
</evidence>
<dbReference type="Pfam" id="PF03466">
    <property type="entry name" value="LysR_substrate"/>
    <property type="match status" value="1"/>
</dbReference>
<dbReference type="InterPro" id="IPR005119">
    <property type="entry name" value="LysR_subst-bd"/>
</dbReference>
<organism evidence="6 7">
    <name type="scientific">Labrys miyagiensis</name>
    <dbReference type="NCBI Taxonomy" id="346912"/>
    <lineage>
        <taxon>Bacteria</taxon>
        <taxon>Pseudomonadati</taxon>
        <taxon>Pseudomonadota</taxon>
        <taxon>Alphaproteobacteria</taxon>
        <taxon>Hyphomicrobiales</taxon>
        <taxon>Xanthobacteraceae</taxon>
        <taxon>Labrys</taxon>
    </lineage>
</organism>
<dbReference type="SUPFAM" id="SSF46785">
    <property type="entry name" value="Winged helix' DNA-binding domain"/>
    <property type="match status" value="1"/>
</dbReference>
<protein>
    <submittedName>
        <fullName evidence="6">LysR family transcriptional regulator</fullName>
    </submittedName>
</protein>
<name>A0ABQ6CI24_9HYPH</name>
<evidence type="ECO:0000256" key="1">
    <source>
        <dbReference type="ARBA" id="ARBA00009437"/>
    </source>
</evidence>
<dbReference type="Proteomes" id="UP001156882">
    <property type="component" value="Unassembled WGS sequence"/>
</dbReference>
<accession>A0ABQ6CI24</accession>
<evidence type="ECO:0000256" key="3">
    <source>
        <dbReference type="ARBA" id="ARBA00023125"/>
    </source>
</evidence>
<dbReference type="InterPro" id="IPR036390">
    <property type="entry name" value="WH_DNA-bd_sf"/>
</dbReference>
<dbReference type="Gene3D" id="1.10.10.10">
    <property type="entry name" value="Winged helix-like DNA-binding domain superfamily/Winged helix DNA-binding domain"/>
    <property type="match status" value="1"/>
</dbReference>
<dbReference type="PROSITE" id="PS50931">
    <property type="entry name" value="HTH_LYSR"/>
    <property type="match status" value="1"/>
</dbReference>
<proteinExistence type="inferred from homology"/>